<feature type="region of interest" description="Disordered" evidence="1">
    <location>
        <begin position="311"/>
        <end position="356"/>
    </location>
</feature>
<sequence length="356" mass="39249">MIAFNHVVPVLNLSVFNVRRAPAFAFEQSKRATIGGRFIRVDESRDLPLLHVVEDFTQKPVCSFAVTTGGEIKIDSAAPAVDGPVQIRPAAIDLHVGFIHVPRAKIGRVTPVPAQPFFHFRRITLNPAVNRGVIDIHSAFSQHLLQLTVTDAVFAVPAYGPQNDVTLKMPAFEWVHVQLHQQKGMISLSPPTICNSALQPAEMLHVLGPFRREGGIERDFLAAHAATGARFIGVHGGVPPLVDEADEGRRRHRPGEQETLHRVATRLPQPRKAVGCFHTLGYHLHCRFQKTAALNVRSRLHYSSGGVGSIRQRRAAAGHQRTQGGLSATGRSMRHRWPSRRGSESARIDLRCPTSH</sequence>
<proteinExistence type="predicted"/>
<gene>
    <name evidence="2" type="ORF">p15S04714-1_00144</name>
</gene>
<name>A0A7L7TLR8_ECOLX</name>
<evidence type="ECO:0000256" key="1">
    <source>
        <dbReference type="SAM" id="MobiDB-lite"/>
    </source>
</evidence>
<dbReference type="EMBL" id="MT586601">
    <property type="protein sequence ID" value="QOC74925.1"/>
    <property type="molecule type" value="Genomic_DNA"/>
</dbReference>
<keyword evidence="2" id="KW-0614">Plasmid</keyword>
<feature type="compositionally biased region" description="Polar residues" evidence="1">
    <location>
        <begin position="320"/>
        <end position="330"/>
    </location>
</feature>
<accession>A0A7L7TLR8</accession>
<reference evidence="2" key="1">
    <citation type="submission" date="2020-06" db="EMBL/GenBank/DDBJ databases">
        <title>Horsing around: Escherichia coli ST1250 of equine origin harbouring epidemic IncHI1/ST9 plasmid with blaCTX-M-1 and an operon for short-chain fructooligosaccharides metabolism.</title>
        <authorList>
            <person name="Valcek A."/>
            <person name="Sismova P."/>
            <person name="Nesporova K."/>
            <person name="Petersen-Overballe S."/>
            <person name="Bitar I."/>
            <person name="Jamborova I."/>
            <person name="Kant A."/>
            <person name="Hrabak J."/>
            <person name="Wagenaar J.A."/>
            <person name="Madec J.-Y."/>
            <person name="Damborg P."/>
            <person name="van Duijkeren E."/>
            <person name="Ewers C."/>
            <person name="Hordijk J."/>
            <person name="Hasman H."/>
            <person name="Brouwer M.S.M."/>
            <person name="Dolejska M."/>
        </authorList>
    </citation>
    <scope>NUCLEOTIDE SEQUENCE</scope>
    <source>
        <strain evidence="2">15S04714-1</strain>
        <plasmid evidence="2">p15S04714-1</plasmid>
    </source>
</reference>
<geneLocation type="plasmid" evidence="2">
    <name>p15S04714-1</name>
</geneLocation>
<evidence type="ECO:0000313" key="2">
    <source>
        <dbReference type="EMBL" id="QOC74925.1"/>
    </source>
</evidence>
<feature type="compositionally biased region" description="Basic and acidic residues" evidence="1">
    <location>
        <begin position="341"/>
        <end position="350"/>
    </location>
</feature>
<dbReference type="AlphaFoldDB" id="A0A7L7TLR8"/>
<organism evidence="2">
    <name type="scientific">Escherichia coli</name>
    <dbReference type="NCBI Taxonomy" id="562"/>
    <lineage>
        <taxon>Bacteria</taxon>
        <taxon>Pseudomonadati</taxon>
        <taxon>Pseudomonadota</taxon>
        <taxon>Gammaproteobacteria</taxon>
        <taxon>Enterobacterales</taxon>
        <taxon>Enterobacteriaceae</taxon>
        <taxon>Escherichia</taxon>
    </lineage>
</organism>
<protein>
    <submittedName>
        <fullName evidence="2">Uncharacterized protein</fullName>
    </submittedName>
</protein>